<evidence type="ECO:0000313" key="1">
    <source>
        <dbReference type="EMBL" id="RCH87951.1"/>
    </source>
</evidence>
<evidence type="ECO:0000313" key="2">
    <source>
        <dbReference type="Proteomes" id="UP000252139"/>
    </source>
</evidence>
<dbReference type="EMBL" id="PJQL01001559">
    <property type="protein sequence ID" value="RCH87951.1"/>
    <property type="molecule type" value="Genomic_DNA"/>
</dbReference>
<comment type="caution">
    <text evidence="1">The sequence shown here is derived from an EMBL/GenBank/DDBJ whole genome shotgun (WGS) entry which is preliminary data.</text>
</comment>
<organism evidence="1 2">
    <name type="scientific">Rhizopus azygosporus</name>
    <name type="common">Rhizopus microsporus var. azygosporus</name>
    <dbReference type="NCBI Taxonomy" id="86630"/>
    <lineage>
        <taxon>Eukaryota</taxon>
        <taxon>Fungi</taxon>
        <taxon>Fungi incertae sedis</taxon>
        <taxon>Mucoromycota</taxon>
        <taxon>Mucoromycotina</taxon>
        <taxon>Mucoromycetes</taxon>
        <taxon>Mucorales</taxon>
        <taxon>Mucorineae</taxon>
        <taxon>Rhizopodaceae</taxon>
        <taxon>Rhizopus</taxon>
    </lineage>
</organism>
<reference evidence="1 2" key="1">
    <citation type="journal article" date="2018" name="G3 (Bethesda)">
        <title>Phylogenetic and Phylogenomic Definition of Rhizopus Species.</title>
        <authorList>
            <person name="Gryganskyi A.P."/>
            <person name="Golan J."/>
            <person name="Dolatabadi S."/>
            <person name="Mondo S."/>
            <person name="Robb S."/>
            <person name="Idnurm A."/>
            <person name="Muszewska A."/>
            <person name="Steczkiewicz K."/>
            <person name="Masonjones S."/>
            <person name="Liao H.L."/>
            <person name="Gajdeczka M.T."/>
            <person name="Anike F."/>
            <person name="Vuek A."/>
            <person name="Anishchenko I.M."/>
            <person name="Voigt K."/>
            <person name="de Hoog G.S."/>
            <person name="Smith M.E."/>
            <person name="Heitman J."/>
            <person name="Vilgalys R."/>
            <person name="Stajich J.E."/>
        </authorList>
    </citation>
    <scope>NUCLEOTIDE SEQUENCE [LARGE SCALE GENOMIC DNA]</scope>
    <source>
        <strain evidence="1 2">CBS 357.93</strain>
    </source>
</reference>
<dbReference type="AlphaFoldDB" id="A0A367JDZ1"/>
<accession>A0A367JDZ1</accession>
<proteinExistence type="predicted"/>
<name>A0A367JDZ1_RHIAZ</name>
<feature type="non-terminal residue" evidence="1">
    <location>
        <position position="125"/>
    </location>
</feature>
<protein>
    <submittedName>
        <fullName evidence="1">Uncharacterized protein</fullName>
    </submittedName>
</protein>
<sequence length="125" mass="14155">MLFGAYTGRLWNDLPHIFEASIYHTPTPRTFIIYSAQDLLQAYIRIGYDPEDDFSLESLLMSIMRVLKHSIEAKADSETVVKLLHCVNEVVKLNPDIKLNDALALADLLKILALNPELTVEKGRT</sequence>
<dbReference type="Proteomes" id="UP000252139">
    <property type="component" value="Unassembled WGS sequence"/>
</dbReference>
<gene>
    <name evidence="1" type="ORF">CU097_000310</name>
</gene>
<keyword evidence="2" id="KW-1185">Reference proteome</keyword>